<evidence type="ECO:0000313" key="2">
    <source>
        <dbReference type="EMBL" id="VVT49981.1"/>
    </source>
</evidence>
<feature type="transmembrane region" description="Helical" evidence="1">
    <location>
        <begin position="575"/>
        <end position="598"/>
    </location>
</feature>
<evidence type="ECO:0000313" key="3">
    <source>
        <dbReference type="Proteomes" id="UP000398389"/>
    </source>
</evidence>
<accession>A0A5E8BGJ5</accession>
<dbReference type="AlphaFoldDB" id="A0A5E8BGJ5"/>
<protein>
    <recommendedName>
        <fullName evidence="4">Cas1p 10 TM acyl transferase domain-containing protein</fullName>
    </recommendedName>
</protein>
<feature type="transmembrane region" description="Helical" evidence="1">
    <location>
        <begin position="509"/>
        <end position="529"/>
    </location>
</feature>
<feature type="transmembrane region" description="Helical" evidence="1">
    <location>
        <begin position="696"/>
        <end position="716"/>
    </location>
</feature>
<organism evidence="2 3">
    <name type="scientific">Magnusiomyces paraingens</name>
    <dbReference type="NCBI Taxonomy" id="2606893"/>
    <lineage>
        <taxon>Eukaryota</taxon>
        <taxon>Fungi</taxon>
        <taxon>Dikarya</taxon>
        <taxon>Ascomycota</taxon>
        <taxon>Saccharomycotina</taxon>
        <taxon>Dipodascomycetes</taxon>
        <taxon>Dipodascales</taxon>
        <taxon>Dipodascaceae</taxon>
        <taxon>Magnusiomyces</taxon>
    </lineage>
</organism>
<keyword evidence="1" id="KW-0812">Transmembrane</keyword>
<feature type="transmembrane region" description="Helical" evidence="1">
    <location>
        <begin position="439"/>
        <end position="459"/>
    </location>
</feature>
<feature type="transmembrane region" description="Helical" evidence="1">
    <location>
        <begin position="6"/>
        <end position="25"/>
    </location>
</feature>
<name>A0A5E8BGJ5_9ASCO</name>
<evidence type="ECO:0008006" key="4">
    <source>
        <dbReference type="Google" id="ProtNLM"/>
    </source>
</evidence>
<keyword evidence="1" id="KW-0472">Membrane</keyword>
<proteinExistence type="predicted"/>
<feature type="transmembrane region" description="Helical" evidence="1">
    <location>
        <begin position="408"/>
        <end position="427"/>
    </location>
</feature>
<keyword evidence="1" id="KW-1133">Transmembrane helix</keyword>
<dbReference type="GeneID" id="43581359"/>
<feature type="transmembrane region" description="Helical" evidence="1">
    <location>
        <begin position="541"/>
        <end position="563"/>
    </location>
</feature>
<feature type="transmembrane region" description="Helical" evidence="1">
    <location>
        <begin position="639"/>
        <end position="662"/>
    </location>
</feature>
<dbReference type="Proteomes" id="UP000398389">
    <property type="component" value="Unassembled WGS sequence"/>
</dbReference>
<feature type="transmembrane region" description="Helical" evidence="1">
    <location>
        <begin position="356"/>
        <end position="388"/>
    </location>
</feature>
<dbReference type="EMBL" id="CABVLU010000002">
    <property type="protein sequence ID" value="VVT49981.1"/>
    <property type="molecule type" value="Genomic_DNA"/>
</dbReference>
<feature type="transmembrane region" description="Helical" evidence="1">
    <location>
        <begin position="795"/>
        <end position="813"/>
    </location>
</feature>
<gene>
    <name evidence="2" type="ORF">SAPINGB_P002541</name>
</gene>
<evidence type="ECO:0000256" key="1">
    <source>
        <dbReference type="SAM" id="Phobius"/>
    </source>
</evidence>
<reference evidence="2 3" key="1">
    <citation type="submission" date="2019-09" db="EMBL/GenBank/DDBJ databases">
        <authorList>
            <person name="Brejova B."/>
        </authorList>
    </citation>
    <scope>NUCLEOTIDE SEQUENCE [LARGE SCALE GENOMIC DNA]</scope>
</reference>
<keyword evidence="3" id="KW-1185">Reference proteome</keyword>
<feature type="transmembrane region" description="Helical" evidence="1">
    <location>
        <begin position="471"/>
        <end position="488"/>
    </location>
</feature>
<sequence>MELRLHILFIPLIAVIAIISNLIHLNRYRVSLEKTQSTLTNNCDTVLKSGRYLNDASYIPSGWQPDGCVLKLYESFIASNLGACLRPGDEILIVGDSTARQIYWGVTNTLSGNLMGKPHIKEHARSVYNKVTATLLWDRYLNDTGFDTIADIAAFGLKANSKAKAKKLNKNASYSPKTYLILTSGLWYVQYNVSGYQEQMEKVLEIIDKAQLDSFERVYLAPPMVPHFNVLDDKHTPQMTTTKIAEISDISHKLFDYDPKKKTGGVRYRTLPGHTNEISAYYVPVFNDLSSENHPWQRDKSGLHFEEPGFTLESYIMMNHMCNAKISEFQQHISGGVTCCIDYNQSLQKQPVWKNLLLAALAFGFLLACYPVNFVALAFTVIGLIAGYANLTNQTHLVSKIGIQYSPLGFVVLLHLWAIFTIVSAIYGPSHSHVSIDRLFVREWQGICASLLIIFRYMGYDLLPKNMAGEVFVKVLLATWVVLEVYLYSLDFHESEKNYKSFREHWAQAVARALVLPLLLGAAGISKIYEGAIPGTFTYVLLPVTLVFWYTFIYLANALILMSKNLESISHWNHNLFEIFSTIFMAISLHFFLEMGIIRFETLSDDLDLLLKNYWIVLASVLIPRVRDVKIPAVKKIPAIMYLSAAFGLLACINMVLFNFYFDLPGYPSEITFRYSFPSIFDKNLFGLRQTSYGTIIHQFVVVSVGLCYGLVRYWLLCYTDFKFSLWASKSADFTYEALELHPYAFLAVSGSVLLEYVPTGSTTATQGLKVLQPLVTDWNFPYFWWGFFEKIRKCVAFGIAGGMLLVLSWISAEVLRKRKV</sequence>
<dbReference type="OrthoDB" id="1932925at2759"/>
<dbReference type="RefSeq" id="XP_031853150.1">
    <property type="nucleotide sequence ID" value="XM_031997259.1"/>
</dbReference>